<dbReference type="InterPro" id="IPR036291">
    <property type="entry name" value="NAD(P)-bd_dom_sf"/>
</dbReference>
<evidence type="ECO:0000313" key="2">
    <source>
        <dbReference type="EMBL" id="MQW08233.1"/>
    </source>
</evidence>
<evidence type="ECO:0000259" key="1">
    <source>
        <dbReference type="Pfam" id="PF01370"/>
    </source>
</evidence>
<dbReference type="GO" id="GO:0004029">
    <property type="term" value="F:aldehyde dehydrogenase (NAD+) activity"/>
    <property type="evidence" value="ECO:0007669"/>
    <property type="project" value="TreeGrafter"/>
</dbReference>
<accession>A0A6A7ZZD2</accession>
<dbReference type="PANTHER" id="PTHR48079">
    <property type="entry name" value="PROTEIN YEEZ"/>
    <property type="match status" value="1"/>
</dbReference>
<sequence>MKIFIAGATGAVGLPLVRALSTLGHQVTGMTRPGRGSDRLREVGAEASFADAFDSNEVHKTIKAAAPDVVIDQLTWLPANPADIIKAMPSDTRLHREGGANLLAAAEKLGVGRYIMQSRGFYLQAAAGELADEAARLRYDAPGEIGESTRTIGAYEDRVLAFPSIDGIVLRYGFFYGPGTWYRPEGAIADQVRKGESAIIGEGNGVWSFVHIDDAVAATVASLAAEPGIYNVVDDHPLPVAEWLPAFARWVDAPEPPRLSVEDARKSAGEEAIYYHTRLTGASNRRAKEQLGFKPRPLLWKEA</sequence>
<dbReference type="InterPro" id="IPR051783">
    <property type="entry name" value="NAD(P)-dependent_oxidoreduct"/>
</dbReference>
<name>A0A6A7ZZD2_RHIML</name>
<dbReference type="SUPFAM" id="SSF51735">
    <property type="entry name" value="NAD(P)-binding Rossmann-fold domains"/>
    <property type="match status" value="1"/>
</dbReference>
<dbReference type="Gene3D" id="3.40.50.720">
    <property type="entry name" value="NAD(P)-binding Rossmann-like Domain"/>
    <property type="match status" value="1"/>
</dbReference>
<dbReference type="GO" id="GO:0005737">
    <property type="term" value="C:cytoplasm"/>
    <property type="evidence" value="ECO:0007669"/>
    <property type="project" value="TreeGrafter"/>
</dbReference>
<protein>
    <submittedName>
        <fullName evidence="2">NAD-dependent epimerase/dehydratase family protein</fullName>
    </submittedName>
</protein>
<dbReference type="AlphaFoldDB" id="A0A6A7ZZD2"/>
<dbReference type="PANTHER" id="PTHR48079:SF6">
    <property type="entry name" value="NAD(P)-BINDING DOMAIN-CONTAINING PROTEIN-RELATED"/>
    <property type="match status" value="1"/>
</dbReference>
<dbReference type="RefSeq" id="WP_153318985.1">
    <property type="nucleotide sequence ID" value="NZ_WISP01000210.1"/>
</dbReference>
<feature type="domain" description="NAD-dependent epimerase/dehydratase" evidence="1">
    <location>
        <begin position="3"/>
        <end position="232"/>
    </location>
</feature>
<proteinExistence type="predicted"/>
<gene>
    <name evidence="2" type="ORF">GHK45_32235</name>
</gene>
<reference evidence="2" key="1">
    <citation type="journal article" date="2013" name="Genome Biol.">
        <title>Comparative genomics of the core and accessory genomes of 48 Sinorhizobium strains comprising five genospecies.</title>
        <authorList>
            <person name="Sugawara M."/>
            <person name="Epstein B."/>
            <person name="Badgley B.D."/>
            <person name="Unno T."/>
            <person name="Xu L."/>
            <person name="Reese J."/>
            <person name="Gyaneshwar P."/>
            <person name="Denny R."/>
            <person name="Mudge J."/>
            <person name="Bharti A.K."/>
            <person name="Farmer A.D."/>
            <person name="May G.D."/>
            <person name="Woodward J.E."/>
            <person name="Medigue C."/>
            <person name="Vallenet D."/>
            <person name="Lajus A."/>
            <person name="Rouy Z."/>
            <person name="Martinez-Vaz B."/>
            <person name="Tiffin P."/>
            <person name="Young N.D."/>
            <person name="Sadowsky M.J."/>
        </authorList>
    </citation>
    <scope>NUCLEOTIDE SEQUENCE</scope>
    <source>
        <strain evidence="2">M30</strain>
    </source>
</reference>
<dbReference type="InterPro" id="IPR001509">
    <property type="entry name" value="Epimerase_deHydtase"/>
</dbReference>
<dbReference type="EMBL" id="WISP01000210">
    <property type="protein sequence ID" value="MQW08233.1"/>
    <property type="molecule type" value="Genomic_DNA"/>
</dbReference>
<organism evidence="2">
    <name type="scientific">Rhizobium meliloti</name>
    <name type="common">Ensifer meliloti</name>
    <name type="synonym">Sinorhizobium meliloti</name>
    <dbReference type="NCBI Taxonomy" id="382"/>
    <lineage>
        <taxon>Bacteria</taxon>
        <taxon>Pseudomonadati</taxon>
        <taxon>Pseudomonadota</taxon>
        <taxon>Alphaproteobacteria</taxon>
        <taxon>Hyphomicrobiales</taxon>
        <taxon>Rhizobiaceae</taxon>
        <taxon>Sinorhizobium/Ensifer group</taxon>
        <taxon>Sinorhizobium</taxon>
    </lineage>
</organism>
<comment type="caution">
    <text evidence="2">The sequence shown here is derived from an EMBL/GenBank/DDBJ whole genome shotgun (WGS) entry which is preliminary data.</text>
</comment>
<dbReference type="Pfam" id="PF01370">
    <property type="entry name" value="Epimerase"/>
    <property type="match status" value="1"/>
</dbReference>